<gene>
    <name evidence="2" type="ORF">C4886_11215</name>
</gene>
<organism evidence="2 3">
    <name type="scientific">Blautia obeum</name>
    <dbReference type="NCBI Taxonomy" id="40520"/>
    <lineage>
        <taxon>Bacteria</taxon>
        <taxon>Bacillati</taxon>
        <taxon>Bacillota</taxon>
        <taxon>Clostridia</taxon>
        <taxon>Lachnospirales</taxon>
        <taxon>Lachnospiraceae</taxon>
        <taxon>Blautia</taxon>
    </lineage>
</organism>
<protein>
    <submittedName>
        <fullName evidence="2">Uncharacterized protein</fullName>
    </submittedName>
</protein>
<feature type="compositionally biased region" description="Basic and acidic residues" evidence="1">
    <location>
        <begin position="173"/>
        <end position="185"/>
    </location>
</feature>
<dbReference type="Proteomes" id="UP000253208">
    <property type="component" value="Unassembled WGS sequence"/>
</dbReference>
<proteinExistence type="predicted"/>
<evidence type="ECO:0000313" key="2">
    <source>
        <dbReference type="EMBL" id="RCH43249.1"/>
    </source>
</evidence>
<feature type="region of interest" description="Disordered" evidence="1">
    <location>
        <begin position="165"/>
        <end position="185"/>
    </location>
</feature>
<accession>A0A367FZZ7</accession>
<dbReference type="RefSeq" id="WP_114002372.1">
    <property type="nucleotide sequence ID" value="NZ_PSQG01000015.1"/>
</dbReference>
<reference evidence="2 3" key="1">
    <citation type="submission" date="2018-02" db="EMBL/GenBank/DDBJ databases">
        <title>Complete genome sequencing of Faecalibacterium prausnitzii strains isolated from the human gut.</title>
        <authorList>
            <person name="Fitzgerald B.C."/>
            <person name="Shkoporov A.N."/>
            <person name="Ross P.R."/>
            <person name="Hill C."/>
        </authorList>
    </citation>
    <scope>NUCLEOTIDE SEQUENCE [LARGE SCALE GENOMIC DNA]</scope>
    <source>
        <strain evidence="2 3">APC942/31-1</strain>
    </source>
</reference>
<evidence type="ECO:0000256" key="1">
    <source>
        <dbReference type="SAM" id="MobiDB-lite"/>
    </source>
</evidence>
<dbReference type="AlphaFoldDB" id="A0A367FZZ7"/>
<comment type="caution">
    <text evidence="2">The sequence shown here is derived from an EMBL/GenBank/DDBJ whole genome shotgun (WGS) entry which is preliminary data.</text>
</comment>
<sequence>MIHEKQIIIFFICVIAGAVASAATHAIKGWISQKEYMKIQRKRAFRQFLEYEKRKAVHEAMKKCEMGGCVLPVEPDRLVILPPWPAGMLRPCLIDPEDNPTKAWFHRWTERSEIIPPSPMIGGHSGGVLKYALALVEFEDGHVREVAPERVKFTDTEIRDCYFPGKMRKRGKEHGEEEKEPGKRE</sequence>
<dbReference type="EMBL" id="PSQG01000015">
    <property type="protein sequence ID" value="RCH43249.1"/>
    <property type="molecule type" value="Genomic_DNA"/>
</dbReference>
<evidence type="ECO:0000313" key="3">
    <source>
        <dbReference type="Proteomes" id="UP000253208"/>
    </source>
</evidence>
<name>A0A367FZZ7_9FIRM</name>